<dbReference type="CTD" id="51700"/>
<protein>
    <recommendedName>
        <fullName evidence="15">NADH-cytochrome b5 reductase</fullName>
        <ecNumber evidence="15">1.6.2.2</ecNumber>
    </recommendedName>
</protein>
<dbReference type="STRING" id="106582.ENSMZEP00005019737"/>
<evidence type="ECO:0000256" key="10">
    <source>
        <dbReference type="ARBA" id="ARBA00023098"/>
    </source>
</evidence>
<evidence type="ECO:0000256" key="15">
    <source>
        <dbReference type="RuleBase" id="RU361226"/>
    </source>
</evidence>
<dbReference type="PROSITE" id="PS51384">
    <property type="entry name" value="FAD_FR"/>
    <property type="match status" value="1"/>
</dbReference>
<proteinExistence type="inferred from homology"/>
<sequence length="311" mass="34667">MQHVHTLIFVLQVIPGLVAVFVLVGTVFYFLLGSSGEKTKKLPVTLQDPTVKYPLPLIRKEEISHDTKKFRFGLPSASHILGLPVGQHVYLSAKVNGVLAVRAYTPVSSDEHQGYVDLVVKVYYKNTHPSFPDGGKMSQYLDGMTIGDTIDFRGPNGLLVYKGNGQFAIRPDKKSEPKVRKFKHVGMIAGGTGITPMLQLIRSISSDSTDNTKCSLIFANQTEKDILLREELEEVKKNHPERLQLWFTLDKPPQNWSYSSGFVTYDMIKDHLPAASNDALIVLCGPAPMIQNACLPNLEKLGHRTENIFTY</sequence>
<dbReference type="CDD" id="cd06183">
    <property type="entry name" value="cyt_b5_reduct_like"/>
    <property type="match status" value="1"/>
</dbReference>
<feature type="binding site" evidence="14">
    <location>
        <position position="138"/>
    </location>
    <ligand>
        <name>FAD</name>
        <dbReference type="ChEBI" id="CHEBI:57692"/>
    </ligand>
</feature>
<keyword evidence="3" id="KW-0444">Lipid biosynthesis</keyword>
<dbReference type="GO" id="GO:0071949">
    <property type="term" value="F:FAD binding"/>
    <property type="evidence" value="ECO:0007669"/>
    <property type="project" value="TreeGrafter"/>
</dbReference>
<dbReference type="Pfam" id="PF00970">
    <property type="entry name" value="FAD_binding_6"/>
    <property type="match status" value="1"/>
</dbReference>
<keyword evidence="16" id="KW-1133">Transmembrane helix</keyword>
<dbReference type="KEGG" id="mze:101463585"/>
<dbReference type="InterPro" id="IPR039261">
    <property type="entry name" value="FNR_nucleotide-bd"/>
</dbReference>
<dbReference type="InterPro" id="IPR001834">
    <property type="entry name" value="CBR-like"/>
</dbReference>
<dbReference type="InterPro" id="IPR001433">
    <property type="entry name" value="OxRdtase_FAD/NAD-bd"/>
</dbReference>
<evidence type="ECO:0000256" key="8">
    <source>
        <dbReference type="ARBA" id="ARBA00023011"/>
    </source>
</evidence>
<evidence type="ECO:0000256" key="16">
    <source>
        <dbReference type="SAM" id="Phobius"/>
    </source>
</evidence>
<keyword evidence="12" id="KW-0753">Steroid metabolism</keyword>
<dbReference type="InterPro" id="IPR017938">
    <property type="entry name" value="Riboflavin_synthase-like_b-brl"/>
</dbReference>
<keyword evidence="10" id="KW-0443">Lipid metabolism</keyword>
<dbReference type="AlphaFoldDB" id="A0A3P9CC85"/>
<comment type="cofactor">
    <cofactor evidence="1 14 15">
        <name>FAD</name>
        <dbReference type="ChEBI" id="CHEBI:57692"/>
    </cofactor>
</comment>
<dbReference type="GeneID" id="101463585"/>
<feature type="binding site" evidence="14">
    <location>
        <position position="121"/>
    </location>
    <ligand>
        <name>FAD</name>
        <dbReference type="ChEBI" id="CHEBI:57692"/>
    </ligand>
</feature>
<dbReference type="Pfam" id="PF00175">
    <property type="entry name" value="NAD_binding_1"/>
    <property type="match status" value="1"/>
</dbReference>
<keyword evidence="4 14" id="KW-0285">Flavoprotein</keyword>
<comment type="similarity">
    <text evidence="2 15">Belongs to the flavoprotein pyridine nucleotide cytochrome reductase family.</text>
</comment>
<feature type="binding site" evidence="14">
    <location>
        <position position="195"/>
    </location>
    <ligand>
        <name>FAD</name>
        <dbReference type="ChEBI" id="CHEBI:57692"/>
    </ligand>
</feature>
<dbReference type="InterPro" id="IPR017927">
    <property type="entry name" value="FAD-bd_FR_type"/>
</dbReference>
<evidence type="ECO:0000313" key="19">
    <source>
        <dbReference type="Proteomes" id="UP000265160"/>
    </source>
</evidence>
<dbReference type="InterPro" id="IPR008333">
    <property type="entry name" value="Cbr1-like_FAD-bd_dom"/>
</dbReference>
<feature type="binding site" evidence="14">
    <location>
        <position position="137"/>
    </location>
    <ligand>
        <name>FAD</name>
        <dbReference type="ChEBI" id="CHEBI:57692"/>
    </ligand>
</feature>
<keyword evidence="5 14" id="KW-0274">FAD</keyword>
<organism evidence="18 19">
    <name type="scientific">Maylandia zebra</name>
    <name type="common">zebra mbuna</name>
    <dbReference type="NCBI Taxonomy" id="106582"/>
    <lineage>
        <taxon>Eukaryota</taxon>
        <taxon>Metazoa</taxon>
        <taxon>Chordata</taxon>
        <taxon>Craniata</taxon>
        <taxon>Vertebrata</taxon>
        <taxon>Euteleostomi</taxon>
        <taxon>Actinopterygii</taxon>
        <taxon>Neopterygii</taxon>
        <taxon>Teleostei</taxon>
        <taxon>Neoteleostei</taxon>
        <taxon>Acanthomorphata</taxon>
        <taxon>Ovalentaria</taxon>
        <taxon>Cichlomorphae</taxon>
        <taxon>Cichliformes</taxon>
        <taxon>Cichlidae</taxon>
        <taxon>African cichlids</taxon>
        <taxon>Pseudocrenilabrinae</taxon>
        <taxon>Haplochromini</taxon>
        <taxon>Maylandia</taxon>
        <taxon>Maylandia zebra complex</taxon>
    </lineage>
</organism>
<keyword evidence="16" id="KW-0812">Transmembrane</keyword>
<comment type="catalytic activity">
    <reaction evidence="13 15">
        <text>2 Fe(III)-[cytochrome b5] + NADH = 2 Fe(II)-[cytochrome b5] + NAD(+) + H(+)</text>
        <dbReference type="Rhea" id="RHEA:46680"/>
        <dbReference type="Rhea" id="RHEA-COMP:10438"/>
        <dbReference type="Rhea" id="RHEA-COMP:10439"/>
        <dbReference type="ChEBI" id="CHEBI:15378"/>
        <dbReference type="ChEBI" id="CHEBI:29033"/>
        <dbReference type="ChEBI" id="CHEBI:29034"/>
        <dbReference type="ChEBI" id="CHEBI:57540"/>
        <dbReference type="ChEBI" id="CHEBI:57945"/>
        <dbReference type="EC" id="1.6.2.2"/>
    </reaction>
</comment>
<dbReference type="FunFam" id="3.40.50.80:FF:000005">
    <property type="entry name" value="NADH-cytochrome b5 reductase"/>
    <property type="match status" value="1"/>
</dbReference>
<reference evidence="18" key="3">
    <citation type="submission" date="2025-09" db="UniProtKB">
        <authorList>
            <consortium name="Ensembl"/>
        </authorList>
    </citation>
    <scope>IDENTIFICATION</scope>
</reference>
<keyword evidence="19" id="KW-1185">Reference proteome</keyword>
<evidence type="ECO:0000256" key="6">
    <source>
        <dbReference type="ARBA" id="ARBA00022955"/>
    </source>
</evidence>
<keyword evidence="7 15" id="KW-0560">Oxidoreductase</keyword>
<feature type="binding site" evidence="14">
    <location>
        <position position="119"/>
    </location>
    <ligand>
        <name>FAD</name>
        <dbReference type="ChEBI" id="CHEBI:57692"/>
    </ligand>
</feature>
<dbReference type="PANTHER" id="PTHR19370">
    <property type="entry name" value="NADH-CYTOCHROME B5 REDUCTASE"/>
    <property type="match status" value="1"/>
</dbReference>
<feature type="domain" description="FAD-binding FR-type" evidence="17">
    <location>
        <begin position="50"/>
        <end position="162"/>
    </location>
</feature>
<keyword evidence="11" id="KW-1207">Sterol metabolism</keyword>
<keyword evidence="6" id="KW-0752">Steroid biosynthesis</keyword>
<feature type="binding site" evidence="14">
    <location>
        <position position="136"/>
    </location>
    <ligand>
        <name>FAD</name>
        <dbReference type="ChEBI" id="CHEBI:57692"/>
    </ligand>
</feature>
<evidence type="ECO:0000256" key="2">
    <source>
        <dbReference type="ARBA" id="ARBA00006105"/>
    </source>
</evidence>
<keyword evidence="8" id="KW-0756">Sterol biosynthesis</keyword>
<evidence type="ECO:0000256" key="11">
    <source>
        <dbReference type="ARBA" id="ARBA00023166"/>
    </source>
</evidence>
<evidence type="ECO:0000256" key="5">
    <source>
        <dbReference type="ARBA" id="ARBA00022827"/>
    </source>
</evidence>
<reference evidence="18" key="2">
    <citation type="submission" date="2025-08" db="UniProtKB">
        <authorList>
            <consortium name="Ensembl"/>
        </authorList>
    </citation>
    <scope>IDENTIFICATION</scope>
</reference>
<dbReference type="PRINTS" id="PR00406">
    <property type="entry name" value="CYTB5RDTASE"/>
</dbReference>
<keyword evidence="16" id="KW-0472">Membrane</keyword>
<feature type="binding site" evidence="14">
    <location>
        <position position="102"/>
    </location>
    <ligand>
        <name>FAD</name>
        <dbReference type="ChEBI" id="CHEBI:57692"/>
    </ligand>
</feature>
<dbReference type="Ensembl" id="ENSMZET00005020368.1">
    <property type="protein sequence ID" value="ENSMZEP00005019737.1"/>
    <property type="gene ID" value="ENSMZEG00005013076.1"/>
</dbReference>
<evidence type="ECO:0000256" key="1">
    <source>
        <dbReference type="ARBA" id="ARBA00001974"/>
    </source>
</evidence>
<dbReference type="RefSeq" id="XP_004566140.1">
    <property type="nucleotide sequence ID" value="XM_004566083.1"/>
</dbReference>
<keyword evidence="9 15" id="KW-0520">NAD</keyword>
<dbReference type="GO" id="GO:0005739">
    <property type="term" value="C:mitochondrion"/>
    <property type="evidence" value="ECO:0007669"/>
    <property type="project" value="TreeGrafter"/>
</dbReference>
<dbReference type="Gene3D" id="2.40.30.10">
    <property type="entry name" value="Translation factors"/>
    <property type="match status" value="1"/>
</dbReference>
<name>A0A3P9CC85_9CICH</name>
<dbReference type="Gene3D" id="3.40.50.80">
    <property type="entry name" value="Nucleotide-binding domain of ferredoxin-NADP reductase (FNR) module"/>
    <property type="match status" value="1"/>
</dbReference>
<dbReference type="GO" id="GO:0090524">
    <property type="term" value="F:cytochrome-b5 reductase activity, acting on NADH"/>
    <property type="evidence" value="ECO:0007669"/>
    <property type="project" value="UniProtKB-EC"/>
</dbReference>
<evidence type="ECO:0000256" key="9">
    <source>
        <dbReference type="ARBA" id="ARBA00023027"/>
    </source>
</evidence>
<evidence type="ECO:0000256" key="14">
    <source>
        <dbReference type="PIRSR" id="PIRSR601834-1"/>
    </source>
</evidence>
<reference evidence="18 19" key="1">
    <citation type="journal article" date="2014" name="Nature">
        <title>The genomic substrate for adaptive radiation in African cichlid fish.</title>
        <authorList>
            <person name="Brawand D."/>
            <person name="Wagner C.E."/>
            <person name="Li Y.I."/>
            <person name="Malinsky M."/>
            <person name="Keller I."/>
            <person name="Fan S."/>
            <person name="Simakov O."/>
            <person name="Ng A.Y."/>
            <person name="Lim Z.W."/>
            <person name="Bezault E."/>
            <person name="Turner-Maier J."/>
            <person name="Johnson J."/>
            <person name="Alcazar R."/>
            <person name="Noh H.J."/>
            <person name="Russell P."/>
            <person name="Aken B."/>
            <person name="Alfoldi J."/>
            <person name="Amemiya C."/>
            <person name="Azzouzi N."/>
            <person name="Baroiller J.F."/>
            <person name="Barloy-Hubler F."/>
            <person name="Berlin A."/>
            <person name="Bloomquist R."/>
            <person name="Carleton K.L."/>
            <person name="Conte M.A."/>
            <person name="D'Cotta H."/>
            <person name="Eshel O."/>
            <person name="Gaffney L."/>
            <person name="Galibert F."/>
            <person name="Gante H.F."/>
            <person name="Gnerre S."/>
            <person name="Greuter L."/>
            <person name="Guyon R."/>
            <person name="Haddad N.S."/>
            <person name="Haerty W."/>
            <person name="Harris R.M."/>
            <person name="Hofmann H.A."/>
            <person name="Hourlier T."/>
            <person name="Hulata G."/>
            <person name="Jaffe D.B."/>
            <person name="Lara M."/>
            <person name="Lee A.P."/>
            <person name="MacCallum I."/>
            <person name="Mwaiko S."/>
            <person name="Nikaido M."/>
            <person name="Nishihara H."/>
            <person name="Ozouf-Costaz C."/>
            <person name="Penman D.J."/>
            <person name="Przybylski D."/>
            <person name="Rakotomanga M."/>
            <person name="Renn S.C.P."/>
            <person name="Ribeiro F.J."/>
            <person name="Ron M."/>
            <person name="Salzburger W."/>
            <person name="Sanchez-Pulido L."/>
            <person name="Santos M.E."/>
            <person name="Searle S."/>
            <person name="Sharpe T."/>
            <person name="Swofford R."/>
            <person name="Tan F.J."/>
            <person name="Williams L."/>
            <person name="Young S."/>
            <person name="Yin S."/>
            <person name="Okada N."/>
            <person name="Kocher T.D."/>
            <person name="Miska E.A."/>
            <person name="Lander E.S."/>
            <person name="Venkatesh B."/>
            <person name="Fernald R.D."/>
            <person name="Meyer A."/>
            <person name="Ponting C.P."/>
            <person name="Streelman J.T."/>
            <person name="Lindblad-Toh K."/>
            <person name="Seehausen O."/>
            <person name="Di Palma F."/>
        </authorList>
    </citation>
    <scope>NUCLEOTIDE SEQUENCE</scope>
</reference>
<dbReference type="Proteomes" id="UP000265160">
    <property type="component" value="LG7"/>
</dbReference>
<dbReference type="OrthoDB" id="432685at2759"/>
<dbReference type="PANTHER" id="PTHR19370:SF108">
    <property type="entry name" value="NADH-CYTOCHROME B5 REDUCTASE 2"/>
    <property type="match status" value="1"/>
</dbReference>
<feature type="binding site" evidence="14">
    <location>
        <position position="104"/>
    </location>
    <ligand>
        <name>FAD</name>
        <dbReference type="ChEBI" id="CHEBI:57692"/>
    </ligand>
</feature>
<dbReference type="SUPFAM" id="SSF63380">
    <property type="entry name" value="Riboflavin synthase domain-like"/>
    <property type="match status" value="1"/>
</dbReference>
<dbReference type="SUPFAM" id="SSF52343">
    <property type="entry name" value="Ferredoxin reductase-like, C-terminal NADP-linked domain"/>
    <property type="match status" value="1"/>
</dbReference>
<evidence type="ECO:0000313" key="18">
    <source>
        <dbReference type="Ensembl" id="ENSMZEP00005019737.1"/>
    </source>
</evidence>
<dbReference type="FunFam" id="2.40.30.10:FF:000021">
    <property type="entry name" value="NADH-cytochrome b5 reductase"/>
    <property type="match status" value="1"/>
</dbReference>
<feature type="transmembrane region" description="Helical" evidence="16">
    <location>
        <begin position="6"/>
        <end position="32"/>
    </location>
</feature>
<evidence type="ECO:0000256" key="13">
    <source>
        <dbReference type="ARBA" id="ARBA00047682"/>
    </source>
</evidence>
<dbReference type="InterPro" id="IPR001709">
    <property type="entry name" value="Flavoprot_Pyr_Nucl_cyt_Rdtase"/>
</dbReference>
<evidence type="ECO:0000256" key="4">
    <source>
        <dbReference type="ARBA" id="ARBA00022630"/>
    </source>
</evidence>
<evidence type="ECO:0000256" key="7">
    <source>
        <dbReference type="ARBA" id="ARBA00023002"/>
    </source>
</evidence>
<dbReference type="PRINTS" id="PR00371">
    <property type="entry name" value="FPNCR"/>
</dbReference>
<accession>A0A3P9CC85</accession>
<evidence type="ECO:0000259" key="17">
    <source>
        <dbReference type="PROSITE" id="PS51384"/>
    </source>
</evidence>
<dbReference type="GO" id="GO:0016126">
    <property type="term" value="P:sterol biosynthetic process"/>
    <property type="evidence" value="ECO:0007669"/>
    <property type="project" value="UniProtKB-KW"/>
</dbReference>
<dbReference type="GeneTree" id="ENSGT00940000153962"/>
<dbReference type="GO" id="GO:0001878">
    <property type="term" value="P:response to yeast"/>
    <property type="evidence" value="ECO:0007669"/>
    <property type="project" value="Ensembl"/>
</dbReference>
<evidence type="ECO:0000256" key="12">
    <source>
        <dbReference type="ARBA" id="ARBA00023221"/>
    </source>
</evidence>
<evidence type="ECO:0000256" key="3">
    <source>
        <dbReference type="ARBA" id="ARBA00022516"/>
    </source>
</evidence>
<dbReference type="EC" id="1.6.2.2" evidence="15"/>